<dbReference type="Gene3D" id="3.30.390.50">
    <property type="entry name" value="CO dehydrogenase flavoprotein, C-terminal domain"/>
    <property type="match status" value="1"/>
</dbReference>
<dbReference type="SMART" id="SM01092">
    <property type="entry name" value="CO_deh_flav_C"/>
    <property type="match status" value="1"/>
</dbReference>
<dbReference type="Pfam" id="PF00941">
    <property type="entry name" value="FAD_binding_5"/>
    <property type="match status" value="1"/>
</dbReference>
<sequence length="490" mass="53298">MSDSIRFYLNGTLIERPVSDSTQSVLSALRYGMRLTGTKEGCAEGDCGACTLVLGSLEGDKLRYRAVNACILFLPELDGKDVYTVEGLRRADGTLHPVQQAMVDLHASQCGFCTPGFVMALYAHYLNGGSFERAVLKDVVAGNLCRCTGYGPILDAGERIGKEASSDHDHHGAAKRLSALKRDVPLDIVATCPISGKPKRYQAPLSSDELAHMLVEAPDAVLLAGGTDVGLWVTKQHKRLDHVISLTAVEDLRFIRERDGWLEIGAGVRHSNAMDRLGALYPDLGELLRRFGSVQVRNSGTLGGNIANGSPIGDSPPPLIALGARIVLRRGDVRRELALEDFYIDYGKQDRQAGEFLESVHVPLPIADRIFKCYKISKRFDQDISAVCAAFSIRLEGDRVCEARIAFGGMAATPKRASRAESALMGQKFTEATMRQAMKKLADDFAPITDMRASADYRLKVAQNLLLKAWLESAGDEGPLRLVGKEAAHV</sequence>
<dbReference type="SUPFAM" id="SSF55447">
    <property type="entry name" value="CO dehydrogenase flavoprotein C-terminal domain-like"/>
    <property type="match status" value="1"/>
</dbReference>
<dbReference type="InterPro" id="IPR002888">
    <property type="entry name" value="2Fe-2S-bd"/>
</dbReference>
<dbReference type="InterPro" id="IPR014307">
    <property type="entry name" value="Xanthine_DH_ssu"/>
</dbReference>
<dbReference type="InterPro" id="IPR016169">
    <property type="entry name" value="FAD-bd_PCMH_sub2"/>
</dbReference>
<proteinExistence type="predicted"/>
<dbReference type="InterPro" id="IPR005107">
    <property type="entry name" value="CO_DH_flav_C"/>
</dbReference>
<keyword evidence="3" id="KW-0274">FAD</keyword>
<evidence type="ECO:0000259" key="6">
    <source>
        <dbReference type="PROSITE" id="PS51085"/>
    </source>
</evidence>
<dbReference type="InterPro" id="IPR016208">
    <property type="entry name" value="Ald_Oxase/xanthine_DH-like"/>
</dbReference>
<dbReference type="InterPro" id="IPR012675">
    <property type="entry name" value="Beta-grasp_dom_sf"/>
</dbReference>
<dbReference type="Gene3D" id="1.10.150.120">
    <property type="entry name" value="[2Fe-2S]-binding domain"/>
    <property type="match status" value="1"/>
</dbReference>
<dbReference type="PIRSF" id="PIRSF036557">
    <property type="entry name" value="XdhA_RC"/>
    <property type="match status" value="1"/>
</dbReference>
<dbReference type="InterPro" id="IPR036683">
    <property type="entry name" value="CO_DH_flav_C_dom_sf"/>
</dbReference>
<evidence type="ECO:0000256" key="2">
    <source>
        <dbReference type="ARBA" id="ARBA00022723"/>
    </source>
</evidence>
<dbReference type="Gene3D" id="3.10.20.30">
    <property type="match status" value="1"/>
</dbReference>
<dbReference type="Pfam" id="PF00111">
    <property type="entry name" value="Fer2"/>
    <property type="match status" value="1"/>
</dbReference>
<dbReference type="InterPro" id="IPR036318">
    <property type="entry name" value="FAD-bd_PCMH-like_sf"/>
</dbReference>
<accession>A0ABQ2LHT2</accession>
<dbReference type="PROSITE" id="PS51085">
    <property type="entry name" value="2FE2S_FER_2"/>
    <property type="match status" value="1"/>
</dbReference>
<dbReference type="Gene3D" id="3.30.43.10">
    <property type="entry name" value="Uridine Diphospho-n-acetylenolpyruvylglucosamine Reductase, domain 2"/>
    <property type="match status" value="1"/>
</dbReference>
<dbReference type="SUPFAM" id="SSF56176">
    <property type="entry name" value="FAD-binding/transporter-associated domain-like"/>
    <property type="match status" value="1"/>
</dbReference>
<dbReference type="Gene3D" id="3.30.465.10">
    <property type="match status" value="1"/>
</dbReference>
<dbReference type="InterPro" id="IPR002346">
    <property type="entry name" value="Mopterin_DH_FAD-bd"/>
</dbReference>
<protein>
    <submittedName>
        <fullName evidence="8">Xanthine dehydrogenase small subunit</fullName>
    </submittedName>
</protein>
<dbReference type="NCBIfam" id="TIGR02963">
    <property type="entry name" value="xanthine_xdhA"/>
    <property type="match status" value="1"/>
</dbReference>
<evidence type="ECO:0000313" key="9">
    <source>
        <dbReference type="Proteomes" id="UP000602381"/>
    </source>
</evidence>
<keyword evidence="2" id="KW-0479">Metal-binding</keyword>
<dbReference type="SUPFAM" id="SSF54292">
    <property type="entry name" value="2Fe-2S ferredoxin-like"/>
    <property type="match status" value="1"/>
</dbReference>
<comment type="caution">
    <text evidence="8">The sequence shown here is derived from an EMBL/GenBank/DDBJ whole genome shotgun (WGS) entry which is preliminary data.</text>
</comment>
<name>A0ABQ2LHT2_9PROT</name>
<evidence type="ECO:0000256" key="4">
    <source>
        <dbReference type="ARBA" id="ARBA00023002"/>
    </source>
</evidence>
<organism evidence="8 9">
    <name type="scientific">Iodidimonas muriae</name>
    <dbReference type="NCBI Taxonomy" id="261467"/>
    <lineage>
        <taxon>Bacteria</taxon>
        <taxon>Pseudomonadati</taxon>
        <taxon>Pseudomonadota</taxon>
        <taxon>Alphaproteobacteria</taxon>
        <taxon>Iodidimonadales</taxon>
        <taxon>Iodidimonadaceae</taxon>
        <taxon>Iodidimonas</taxon>
    </lineage>
</organism>
<dbReference type="InterPro" id="IPR016166">
    <property type="entry name" value="FAD-bd_PCMH"/>
</dbReference>
<reference evidence="9" key="1">
    <citation type="journal article" date="2019" name="Int. J. Syst. Evol. Microbiol.">
        <title>The Global Catalogue of Microorganisms (GCM) 10K type strain sequencing project: providing services to taxonomists for standard genome sequencing and annotation.</title>
        <authorList>
            <consortium name="The Broad Institute Genomics Platform"/>
            <consortium name="The Broad Institute Genome Sequencing Center for Infectious Disease"/>
            <person name="Wu L."/>
            <person name="Ma J."/>
        </authorList>
    </citation>
    <scope>NUCLEOTIDE SEQUENCE [LARGE SCALE GENOMIC DNA]</scope>
    <source>
        <strain evidence="9">JCM 17843</strain>
    </source>
</reference>
<dbReference type="PROSITE" id="PS00197">
    <property type="entry name" value="2FE2S_FER_1"/>
    <property type="match status" value="1"/>
</dbReference>
<dbReference type="Pfam" id="PF01799">
    <property type="entry name" value="Fer2_2"/>
    <property type="match status" value="1"/>
</dbReference>
<dbReference type="SUPFAM" id="SSF47741">
    <property type="entry name" value="CO dehydrogenase ISP C-domain like"/>
    <property type="match status" value="1"/>
</dbReference>
<gene>
    <name evidence="8" type="ORF">GCM10007972_25620</name>
</gene>
<feature type="domain" description="FAD-binding PCMH-type" evidence="7">
    <location>
        <begin position="194"/>
        <end position="367"/>
    </location>
</feature>
<evidence type="ECO:0000256" key="3">
    <source>
        <dbReference type="ARBA" id="ARBA00022827"/>
    </source>
</evidence>
<feature type="domain" description="2Fe-2S ferredoxin-type" evidence="6">
    <location>
        <begin position="3"/>
        <end position="88"/>
    </location>
</feature>
<dbReference type="InterPro" id="IPR006058">
    <property type="entry name" value="2Fe2S_fd_BS"/>
</dbReference>
<dbReference type="InterPro" id="IPR036884">
    <property type="entry name" value="2Fe-2S-bd_dom_sf"/>
</dbReference>
<evidence type="ECO:0000256" key="1">
    <source>
        <dbReference type="ARBA" id="ARBA00022630"/>
    </source>
</evidence>
<keyword evidence="9" id="KW-1185">Reference proteome</keyword>
<evidence type="ECO:0000256" key="5">
    <source>
        <dbReference type="ARBA" id="ARBA00023004"/>
    </source>
</evidence>
<dbReference type="PANTHER" id="PTHR45444">
    <property type="entry name" value="XANTHINE DEHYDROGENASE"/>
    <property type="match status" value="1"/>
</dbReference>
<dbReference type="InterPro" id="IPR001041">
    <property type="entry name" value="2Fe-2S_ferredoxin-type"/>
</dbReference>
<evidence type="ECO:0000259" key="7">
    <source>
        <dbReference type="PROSITE" id="PS51387"/>
    </source>
</evidence>
<dbReference type="InterPro" id="IPR036010">
    <property type="entry name" value="2Fe-2S_ferredoxin-like_sf"/>
</dbReference>
<dbReference type="Proteomes" id="UP000602381">
    <property type="component" value="Unassembled WGS sequence"/>
</dbReference>
<dbReference type="InterPro" id="IPR016167">
    <property type="entry name" value="FAD-bd_PCMH_sub1"/>
</dbReference>
<dbReference type="RefSeq" id="WP_150006367.1">
    <property type="nucleotide sequence ID" value="NZ_BMOV01000012.1"/>
</dbReference>
<dbReference type="Pfam" id="PF03450">
    <property type="entry name" value="CO_deh_flav_C"/>
    <property type="match status" value="1"/>
</dbReference>
<keyword evidence="1" id="KW-0285">Flavoprotein</keyword>
<dbReference type="EMBL" id="BMOV01000012">
    <property type="protein sequence ID" value="GGO16495.1"/>
    <property type="molecule type" value="Genomic_DNA"/>
</dbReference>
<keyword evidence="4" id="KW-0560">Oxidoreductase</keyword>
<dbReference type="InterPro" id="IPR012175">
    <property type="entry name" value="Xanth_DH_ssu_bac"/>
</dbReference>
<keyword evidence="5" id="KW-0408">Iron</keyword>
<dbReference type="PROSITE" id="PS51387">
    <property type="entry name" value="FAD_PCMH"/>
    <property type="match status" value="1"/>
</dbReference>
<dbReference type="PANTHER" id="PTHR45444:SF3">
    <property type="entry name" value="XANTHINE DEHYDROGENASE"/>
    <property type="match status" value="1"/>
</dbReference>
<evidence type="ECO:0000313" key="8">
    <source>
        <dbReference type="EMBL" id="GGO16495.1"/>
    </source>
</evidence>